<dbReference type="Gene3D" id="3.30.300.30">
    <property type="match status" value="1"/>
</dbReference>
<dbReference type="Pfam" id="PF13193">
    <property type="entry name" value="AMP-binding_C"/>
    <property type="match status" value="1"/>
</dbReference>
<accession>A0AAW8DCC3</accession>
<name>A0AAW8DCC3_9BURK</name>
<keyword evidence="2 5" id="KW-0436">Ligase</keyword>
<dbReference type="InterPro" id="IPR042099">
    <property type="entry name" value="ANL_N_sf"/>
</dbReference>
<evidence type="ECO:0000259" key="4">
    <source>
        <dbReference type="Pfam" id="PF13193"/>
    </source>
</evidence>
<dbReference type="PANTHER" id="PTHR43767:SF7">
    <property type="entry name" value="MEDIUM_LONG-CHAIN-FATTY-ACID--COA LIGASE FADD8"/>
    <property type="match status" value="1"/>
</dbReference>
<dbReference type="FunFam" id="3.30.300.30:FF:000008">
    <property type="entry name" value="2,3-dihydroxybenzoate-AMP ligase"/>
    <property type="match status" value="1"/>
</dbReference>
<comment type="caution">
    <text evidence="5">The sequence shown here is derived from an EMBL/GenBank/DDBJ whole genome shotgun (WGS) entry which is preliminary data.</text>
</comment>
<dbReference type="InterPro" id="IPR000873">
    <property type="entry name" value="AMP-dep_synth/lig_dom"/>
</dbReference>
<dbReference type="AlphaFoldDB" id="A0AAW8DCC3"/>
<organism evidence="5 6">
    <name type="scientific">Variovorax boronicumulans</name>
    <dbReference type="NCBI Taxonomy" id="436515"/>
    <lineage>
        <taxon>Bacteria</taxon>
        <taxon>Pseudomonadati</taxon>
        <taxon>Pseudomonadota</taxon>
        <taxon>Betaproteobacteria</taxon>
        <taxon>Burkholderiales</taxon>
        <taxon>Comamonadaceae</taxon>
        <taxon>Variovorax</taxon>
    </lineage>
</organism>
<dbReference type="EMBL" id="JAUSRD010000023">
    <property type="protein sequence ID" value="MDP9897005.1"/>
    <property type="molecule type" value="Genomic_DNA"/>
</dbReference>
<dbReference type="SUPFAM" id="SSF56801">
    <property type="entry name" value="Acetyl-CoA synthetase-like"/>
    <property type="match status" value="1"/>
</dbReference>
<evidence type="ECO:0000313" key="6">
    <source>
        <dbReference type="Proteomes" id="UP001242045"/>
    </source>
</evidence>
<dbReference type="Gene3D" id="3.40.50.12780">
    <property type="entry name" value="N-terminal domain of ligase-like"/>
    <property type="match status" value="1"/>
</dbReference>
<protein>
    <submittedName>
        <fullName evidence="5">Long-chain acyl-CoA synthetase</fullName>
        <ecNumber evidence="5">6.2.1.3</ecNumber>
    </submittedName>
</protein>
<dbReference type="RefSeq" id="WP_307687086.1">
    <property type="nucleotide sequence ID" value="NZ_JAUSRD010000023.1"/>
</dbReference>
<dbReference type="InterPro" id="IPR050237">
    <property type="entry name" value="ATP-dep_AMP-bd_enzyme"/>
</dbReference>
<feature type="domain" description="AMP-dependent synthetase/ligase" evidence="3">
    <location>
        <begin position="29"/>
        <end position="394"/>
    </location>
</feature>
<dbReference type="Pfam" id="PF00501">
    <property type="entry name" value="AMP-binding"/>
    <property type="match status" value="1"/>
</dbReference>
<feature type="domain" description="AMP-binding enzyme C-terminal" evidence="4">
    <location>
        <begin position="444"/>
        <end position="521"/>
    </location>
</feature>
<proteinExistence type="inferred from homology"/>
<evidence type="ECO:0000256" key="1">
    <source>
        <dbReference type="ARBA" id="ARBA00006432"/>
    </source>
</evidence>
<reference evidence="5" key="1">
    <citation type="submission" date="2023-07" db="EMBL/GenBank/DDBJ databases">
        <title>Sorghum-associated microbial communities from plants grown in Nebraska, USA.</title>
        <authorList>
            <person name="Schachtman D."/>
        </authorList>
    </citation>
    <scope>NUCLEOTIDE SEQUENCE</scope>
    <source>
        <strain evidence="5">DS3754</strain>
    </source>
</reference>
<dbReference type="PANTHER" id="PTHR43767">
    <property type="entry name" value="LONG-CHAIN-FATTY-ACID--COA LIGASE"/>
    <property type="match status" value="1"/>
</dbReference>
<evidence type="ECO:0000259" key="3">
    <source>
        <dbReference type="Pfam" id="PF00501"/>
    </source>
</evidence>
<evidence type="ECO:0000313" key="5">
    <source>
        <dbReference type="EMBL" id="MDP9897005.1"/>
    </source>
</evidence>
<evidence type="ECO:0000256" key="2">
    <source>
        <dbReference type="ARBA" id="ARBA00022598"/>
    </source>
</evidence>
<dbReference type="Proteomes" id="UP001242045">
    <property type="component" value="Unassembled WGS sequence"/>
</dbReference>
<comment type="similarity">
    <text evidence="1">Belongs to the ATP-dependent AMP-binding enzyme family.</text>
</comment>
<dbReference type="InterPro" id="IPR045851">
    <property type="entry name" value="AMP-bd_C_sf"/>
</dbReference>
<dbReference type="EC" id="6.2.1.3" evidence="5"/>
<dbReference type="InterPro" id="IPR025110">
    <property type="entry name" value="AMP-bd_C"/>
</dbReference>
<dbReference type="GO" id="GO:0004467">
    <property type="term" value="F:long-chain fatty acid-CoA ligase activity"/>
    <property type="evidence" value="ECO:0007669"/>
    <property type="project" value="UniProtKB-EC"/>
</dbReference>
<sequence length="538" mass="58127">MPAVRPAPTPPPSPSIARISRIALGDVLHRSARRFGARTALIDGAHRMTYSELDAASNRFAHHLLGLGLPSGERVGMLCNNSIQMVVAMLGIQKAGMVWVPINTALAVDAIGYILAHAEIRHIVIDTALHAKPALRDLLQDQGVAPMLCVLDGDAPPEGIPTVAEAIATGAATLPEVDIDSTQLALIMYTSGTTGRQKGVMHSHASVHSVLLSNMVEWGSSPERCDVWSSVLPLFHCGQHTVLMSALAVGGALVIFRGFDPGAVLEAIERHRITVVVGLPMMYGALLAHPQRAARDLSSLRLCVYAMAPMSRTLLLRLLDEFCPNFALVSGQTEMYPGATIFEVHEQRQRFGSYWGVGTLVNEVAVMGDGGELLGANQVGEIVFRGPNVMLGYYKDPEATANAQRFGWHHSGDLGKLDDDGQLIFLDRLKDMVKSGGENVPSLKVEEVLLRHPAVLNAAVVGLPHEHWGEAITAFVTRRPDAAAELTPADLAAHCREHLGGFEVPKEIVFLPALPMTSTGKIQKFELRQAHQDHYRRG</sequence>
<gene>
    <name evidence="5" type="ORF">J2W31_006147</name>
</gene>